<name>A0ABS5VM77_9BACT</name>
<dbReference type="EMBL" id="JAHESD010000003">
    <property type="protein sequence ID" value="MBT1702113.1"/>
    <property type="molecule type" value="Genomic_DNA"/>
</dbReference>
<proteinExistence type="predicted"/>
<keyword evidence="2" id="KW-1185">Reference proteome</keyword>
<evidence type="ECO:0000313" key="2">
    <source>
        <dbReference type="Proteomes" id="UP000772618"/>
    </source>
</evidence>
<reference evidence="1 2" key="1">
    <citation type="submission" date="2021-05" db="EMBL/GenBank/DDBJ databases">
        <title>A Polyphasic approach of four new species of the genus Ohtaekwangia: Ohtaekwangia histidinii sp. nov., Ohtaekwangia cretensis sp. nov., Ohtaekwangia indiensis sp. nov., Ohtaekwangia reichenbachii sp. nov. from diverse environment.</title>
        <authorList>
            <person name="Octaviana S."/>
        </authorList>
    </citation>
    <scope>NUCLEOTIDE SEQUENCE [LARGE SCALE GENOMIC DNA]</scope>
    <source>
        <strain evidence="1 2">PWU20</strain>
    </source>
</reference>
<protein>
    <submittedName>
        <fullName evidence="1">Uncharacterized protein</fullName>
    </submittedName>
</protein>
<dbReference type="RefSeq" id="WP_254151814.1">
    <property type="nucleotide sequence ID" value="NZ_JAHESD010000003.1"/>
</dbReference>
<gene>
    <name evidence="1" type="ORF">KK060_02425</name>
</gene>
<evidence type="ECO:0000313" key="1">
    <source>
        <dbReference type="EMBL" id="MBT1702113.1"/>
    </source>
</evidence>
<sequence>MAVLRTNSMVKGFSGSIGKLVLKQVRGKTILSRAPKFTGKQSEKQRENRLKFKAASVYAKHILTDPQKKAYYLQKAKKLKLPNAYTAVIKDYMSKSEIRDINTSKFKGKAGDTIKIKVFKKHFAVHKVRIIVCDEQGSLLTSAMAVRRGMDEFVFTAAETLTLKPAFTVKAIIEDHSWNKAQKQITLSNP</sequence>
<organism evidence="1 2">
    <name type="scientific">Chryseosolibacter indicus</name>
    <dbReference type="NCBI Taxonomy" id="2782351"/>
    <lineage>
        <taxon>Bacteria</taxon>
        <taxon>Pseudomonadati</taxon>
        <taxon>Bacteroidota</taxon>
        <taxon>Cytophagia</taxon>
        <taxon>Cytophagales</taxon>
        <taxon>Chryseotaleaceae</taxon>
        <taxon>Chryseosolibacter</taxon>
    </lineage>
</organism>
<dbReference type="Proteomes" id="UP000772618">
    <property type="component" value="Unassembled WGS sequence"/>
</dbReference>
<accession>A0ABS5VM77</accession>
<comment type="caution">
    <text evidence="1">The sequence shown here is derived from an EMBL/GenBank/DDBJ whole genome shotgun (WGS) entry which is preliminary data.</text>
</comment>